<dbReference type="Proteomes" id="UP000005741">
    <property type="component" value="Chromosome"/>
</dbReference>
<dbReference type="EMBL" id="CM001436">
    <property type="protein sequence ID" value="EHQ34335.1"/>
    <property type="molecule type" value="Genomic_DNA"/>
</dbReference>
<sequence length="290" mass="32112">MKNDFRVLMVWIVLVIVGLTSAASAYTIDGDLSDWGLAELKTGDWSINDTWVPNEGIMYMVEDNHNPNHGGSTGVHIRGTGSTYTFYDEPYMTNCDTGLPESEPYGREHNDLEAMYFDQDAENFYVAIVTSVVPNGSGWLRPGDIALNLDNNAGTGDYGYEYGIRTREDAFQGQILKDPKWEDIGLLCPVGPDVISDGTGTYVGDADFIYTKTWLNKQDNGYDNYVIEICVSKALVNVTGQVSFSSLRVADNCLNDHVSYVPEFPEIAVSLALIVGSIFAVYMVQNRKNE</sequence>
<dbReference type="InParanoid" id="H1YZS3"/>
<organism evidence="2 3">
    <name type="scientific">Methanoplanus limicola DSM 2279</name>
    <dbReference type="NCBI Taxonomy" id="937775"/>
    <lineage>
        <taxon>Archaea</taxon>
        <taxon>Methanobacteriati</taxon>
        <taxon>Methanobacteriota</taxon>
        <taxon>Stenosarchaea group</taxon>
        <taxon>Methanomicrobia</taxon>
        <taxon>Methanomicrobiales</taxon>
        <taxon>Methanomicrobiaceae</taxon>
        <taxon>Methanoplanus</taxon>
    </lineage>
</organism>
<keyword evidence="1" id="KW-1133">Transmembrane helix</keyword>
<protein>
    <submittedName>
        <fullName evidence="2">Uncharacterized protein</fullName>
    </submittedName>
</protein>
<dbReference type="RefSeq" id="WP_004075938.1">
    <property type="nucleotide sequence ID" value="NZ_CM001436.1"/>
</dbReference>
<reference evidence="2 3" key="1">
    <citation type="submission" date="2011-10" db="EMBL/GenBank/DDBJ databases">
        <title>The Improved High-Quality Draft genome of Methanoplanus limicola DSM 2279.</title>
        <authorList>
            <consortium name="US DOE Joint Genome Institute (JGI-PGF)"/>
            <person name="Lucas S."/>
            <person name="Copeland A."/>
            <person name="Lapidus A."/>
            <person name="Glavina del Rio T."/>
            <person name="Dalin E."/>
            <person name="Tice H."/>
            <person name="Bruce D."/>
            <person name="Goodwin L."/>
            <person name="Pitluck S."/>
            <person name="Peters L."/>
            <person name="Mikhailova N."/>
            <person name="Lu M."/>
            <person name="Kyrpides N."/>
            <person name="Mavromatis K."/>
            <person name="Ivanova N."/>
            <person name="Markowitz V."/>
            <person name="Cheng J.-F."/>
            <person name="Hugenholtz P."/>
            <person name="Woyke T."/>
            <person name="Wu D."/>
            <person name="Wirth R."/>
            <person name="Brambilla E.-M."/>
            <person name="Klenk H.-P."/>
            <person name="Eisen J.A."/>
        </authorList>
    </citation>
    <scope>NUCLEOTIDE SEQUENCE [LARGE SCALE GENOMIC DNA]</scope>
    <source>
        <strain evidence="2 3">DSM 2279</strain>
    </source>
</reference>
<keyword evidence="1" id="KW-0812">Transmembrane</keyword>
<feature type="transmembrane region" description="Helical" evidence="1">
    <location>
        <begin position="267"/>
        <end position="284"/>
    </location>
</feature>
<name>H1YZS3_9EURY</name>
<evidence type="ECO:0000313" key="2">
    <source>
        <dbReference type="EMBL" id="EHQ34335.1"/>
    </source>
</evidence>
<dbReference type="AlphaFoldDB" id="H1YZS3"/>
<evidence type="ECO:0000313" key="3">
    <source>
        <dbReference type="Proteomes" id="UP000005741"/>
    </source>
</evidence>
<gene>
    <name evidence="2" type="ORF">Metlim_0182</name>
</gene>
<keyword evidence="1" id="KW-0472">Membrane</keyword>
<accession>H1YZS3</accession>
<dbReference type="HOGENOM" id="CLU_958505_0_0_2"/>
<dbReference type="OrthoDB" id="359553at2157"/>
<proteinExistence type="predicted"/>
<evidence type="ECO:0000256" key="1">
    <source>
        <dbReference type="SAM" id="Phobius"/>
    </source>
</evidence>
<keyword evidence="3" id="KW-1185">Reference proteome</keyword>